<dbReference type="AlphaFoldDB" id="A0A8C6EAN6"/>
<dbReference type="InterPro" id="IPR036179">
    <property type="entry name" value="Ig-like_dom_sf"/>
</dbReference>
<evidence type="ECO:0000256" key="1">
    <source>
        <dbReference type="SAM" id="SignalP"/>
    </source>
</evidence>
<feature type="chain" id="PRO_5034545537" evidence="1">
    <location>
        <begin position="20"/>
        <end position="53"/>
    </location>
</feature>
<protein>
    <submittedName>
        <fullName evidence="2">Uncharacterized protein</fullName>
    </submittedName>
</protein>
<evidence type="ECO:0000313" key="3">
    <source>
        <dbReference type="Proteomes" id="UP000694544"/>
    </source>
</evidence>
<reference evidence="2" key="2">
    <citation type="submission" date="2025-09" db="UniProtKB">
        <authorList>
            <consortium name="Ensembl"/>
        </authorList>
    </citation>
    <scope>IDENTIFICATION</scope>
</reference>
<organism evidence="2 3">
    <name type="scientific">Moschus moschiferus</name>
    <name type="common">Siberian musk deer</name>
    <name type="synonym">Moschus sibiricus</name>
    <dbReference type="NCBI Taxonomy" id="68415"/>
    <lineage>
        <taxon>Eukaryota</taxon>
        <taxon>Metazoa</taxon>
        <taxon>Chordata</taxon>
        <taxon>Craniata</taxon>
        <taxon>Vertebrata</taxon>
        <taxon>Euteleostomi</taxon>
        <taxon>Mammalia</taxon>
        <taxon>Eutheria</taxon>
        <taxon>Laurasiatheria</taxon>
        <taxon>Artiodactyla</taxon>
        <taxon>Ruminantia</taxon>
        <taxon>Pecora</taxon>
        <taxon>Moschidae</taxon>
        <taxon>Moschus</taxon>
    </lineage>
</organism>
<accession>A0A8C6EAN6</accession>
<keyword evidence="3" id="KW-1185">Reference proteome</keyword>
<proteinExistence type="predicted"/>
<evidence type="ECO:0000313" key="2">
    <source>
        <dbReference type="Ensembl" id="ENSMMSP00000026142.1"/>
    </source>
</evidence>
<reference evidence="2" key="1">
    <citation type="submission" date="2025-08" db="UniProtKB">
        <authorList>
            <consortium name="Ensembl"/>
        </authorList>
    </citation>
    <scope>IDENTIFICATION</scope>
</reference>
<dbReference type="GeneTree" id="ENSGT00950000184865"/>
<feature type="signal peptide" evidence="1">
    <location>
        <begin position="1"/>
        <end position="19"/>
    </location>
</feature>
<keyword evidence="1" id="KW-0732">Signal</keyword>
<name>A0A8C6EAN6_MOSMO</name>
<sequence length="53" mass="5479">RDWSWRALLLVCALPGAAGAVGAELSKPGASAKVSCKASGYTFTDYWTMGLGS</sequence>
<dbReference type="InterPro" id="IPR013783">
    <property type="entry name" value="Ig-like_fold"/>
</dbReference>
<dbReference type="Gene3D" id="2.60.40.10">
    <property type="entry name" value="Immunoglobulins"/>
    <property type="match status" value="1"/>
</dbReference>
<dbReference type="SUPFAM" id="SSF48726">
    <property type="entry name" value="Immunoglobulin"/>
    <property type="match status" value="1"/>
</dbReference>
<dbReference type="Proteomes" id="UP000694544">
    <property type="component" value="Unplaced"/>
</dbReference>
<dbReference type="Ensembl" id="ENSMMST00000028848.1">
    <property type="protein sequence ID" value="ENSMMSP00000026142.1"/>
    <property type="gene ID" value="ENSMMSG00000019681.1"/>
</dbReference>